<evidence type="ECO:0008006" key="6">
    <source>
        <dbReference type="Google" id="ProtNLM"/>
    </source>
</evidence>
<evidence type="ECO:0000313" key="5">
    <source>
        <dbReference type="Proteomes" id="UP000231702"/>
    </source>
</evidence>
<evidence type="ECO:0000313" key="3">
    <source>
        <dbReference type="EMBL" id="SNY52848.1"/>
    </source>
</evidence>
<dbReference type="Gene3D" id="3.40.50.1110">
    <property type="entry name" value="SGNH hydrolase"/>
    <property type="match status" value="1"/>
</dbReference>
<keyword evidence="1" id="KW-0732">Signal</keyword>
<feature type="chain" id="PRO_5013238961" description="Lysophospholipase L1" evidence="1">
    <location>
        <begin position="26"/>
        <end position="259"/>
    </location>
</feature>
<evidence type="ECO:0000313" key="4">
    <source>
        <dbReference type="Proteomes" id="UP000231655"/>
    </source>
</evidence>
<dbReference type="EMBL" id="OBEA01000004">
    <property type="protein sequence ID" value="SNY52848.1"/>
    <property type="molecule type" value="Genomic_DNA"/>
</dbReference>
<dbReference type="GO" id="GO:0016788">
    <property type="term" value="F:hydrolase activity, acting on ester bonds"/>
    <property type="evidence" value="ECO:0007669"/>
    <property type="project" value="UniProtKB-ARBA"/>
</dbReference>
<accession>A0A285IY16</accession>
<dbReference type="OrthoDB" id="8883291at2"/>
<proteinExistence type="predicted"/>
<keyword evidence="5" id="KW-1185">Reference proteome</keyword>
<feature type="signal peptide" evidence="1">
    <location>
        <begin position="1"/>
        <end position="25"/>
    </location>
</feature>
<organism evidence="3 4">
    <name type="scientific">Pseudooceanicola antarcticus</name>
    <dbReference type="NCBI Taxonomy" id="1247613"/>
    <lineage>
        <taxon>Bacteria</taxon>
        <taxon>Pseudomonadati</taxon>
        <taxon>Pseudomonadota</taxon>
        <taxon>Alphaproteobacteria</taxon>
        <taxon>Rhodobacterales</taxon>
        <taxon>Paracoccaceae</taxon>
        <taxon>Pseudooceanicola</taxon>
    </lineage>
</organism>
<dbReference type="EMBL" id="PGTD01000023">
    <property type="protein sequence ID" value="PJE25789.1"/>
    <property type="molecule type" value="Genomic_DNA"/>
</dbReference>
<dbReference type="RefSeq" id="WP_097146155.1">
    <property type="nucleotide sequence ID" value="NZ_OBEA01000004.1"/>
</dbReference>
<gene>
    <name evidence="2" type="ORF">CVM39_18980</name>
    <name evidence="3" type="ORF">SAMN06297129_2420</name>
</gene>
<dbReference type="SUPFAM" id="SSF52266">
    <property type="entry name" value="SGNH hydrolase"/>
    <property type="match status" value="1"/>
</dbReference>
<reference evidence="2 5" key="2">
    <citation type="journal article" date="2018" name="Int. J. Syst. Evol. Microbiol.">
        <title>Pseudooceanicola lipolyticus sp. nov., a marine alphaproteobacterium, reclassification of Oceanicola flagellatus as Pseudooceanicola flagellatus comb. nov. and emended description of the genus Pseudooceanicola.</title>
        <authorList>
            <person name="Huang M.-M."/>
            <person name="Guo L.-L."/>
            <person name="Wu Y.-H."/>
            <person name="Lai Q.-L."/>
            <person name="Shao Z.-Z."/>
            <person name="Wang C.-S."/>
            <person name="Wu M."/>
            <person name="Xu X.-W."/>
        </authorList>
    </citation>
    <scope>NUCLEOTIDE SEQUENCE [LARGE SCALE GENOMIC DNA]</scope>
    <source>
        <strain evidence="2 5">Ar-45</strain>
    </source>
</reference>
<sequence length="259" mass="27935">MTGFFRMTAVLALAGLSTLGSQAFAQARPEVLPPSEAPARVLFVGNSYFYYGDSLHNHAVRMARALYPERDFSYKLAAISGGYLDQQPIDAYLDLGGAKGYDLVILQGNSGAMLSEDKHQRFADAADHLVARITERGGEAAFYMTPAYAEGHKRYDPEMTELISDGYTGEGNRVGALVIPTGEAFALAKARRPEIALHKSDNSHPTLLGSYLGAATIVATLYDDSVVGNPYTYEGAISDEDAAFLQQVAEDAVAAYFNQ</sequence>
<dbReference type="AlphaFoldDB" id="A0A285IY16"/>
<dbReference type="Proteomes" id="UP000231702">
    <property type="component" value="Unassembled WGS sequence"/>
</dbReference>
<name>A0A285IY16_9RHOB</name>
<dbReference type="Proteomes" id="UP000231655">
    <property type="component" value="Unassembled WGS sequence"/>
</dbReference>
<protein>
    <recommendedName>
        <fullName evidence="6">Lysophospholipase L1</fullName>
    </recommendedName>
</protein>
<evidence type="ECO:0000256" key="1">
    <source>
        <dbReference type="SAM" id="SignalP"/>
    </source>
</evidence>
<evidence type="ECO:0000313" key="2">
    <source>
        <dbReference type="EMBL" id="PJE25789.1"/>
    </source>
</evidence>
<dbReference type="InterPro" id="IPR036514">
    <property type="entry name" value="SGNH_hydro_sf"/>
</dbReference>
<reference evidence="3 4" key="1">
    <citation type="submission" date="2017-09" db="EMBL/GenBank/DDBJ databases">
        <authorList>
            <person name="Ehlers B."/>
            <person name="Leendertz F.H."/>
        </authorList>
    </citation>
    <scope>NUCLEOTIDE SEQUENCE [LARGE SCALE GENOMIC DNA]</scope>
    <source>
        <strain evidence="3 4">CGMCC 1.12662</strain>
    </source>
</reference>